<feature type="chain" id="PRO_5002203825" evidence="1">
    <location>
        <begin position="20"/>
        <end position="615"/>
    </location>
</feature>
<dbReference type="PATRIC" id="fig|1006576.9.peg.1483"/>
<dbReference type="STRING" id="1006576.DTL3_1486"/>
<dbReference type="Gene3D" id="3.40.190.10">
    <property type="entry name" value="Periplasmic binding protein-like II"/>
    <property type="match status" value="1"/>
</dbReference>
<dbReference type="PIRSF" id="PIRSF002741">
    <property type="entry name" value="MppA"/>
    <property type="match status" value="1"/>
</dbReference>
<dbReference type="GO" id="GO:1904680">
    <property type="term" value="F:peptide transmembrane transporter activity"/>
    <property type="evidence" value="ECO:0007669"/>
    <property type="project" value="TreeGrafter"/>
</dbReference>
<organism evidence="3 4">
    <name type="scientific">Defluviitoga tunisiensis</name>
    <dbReference type="NCBI Taxonomy" id="1006576"/>
    <lineage>
        <taxon>Bacteria</taxon>
        <taxon>Thermotogati</taxon>
        <taxon>Thermotogota</taxon>
        <taxon>Thermotogae</taxon>
        <taxon>Petrotogales</taxon>
        <taxon>Petrotogaceae</taxon>
        <taxon>Defluviitoga</taxon>
    </lineage>
</organism>
<name>A0A0C7NZS5_DEFTU</name>
<reference evidence="4" key="1">
    <citation type="submission" date="2014-11" db="EMBL/GenBank/DDBJ databases">
        <authorList>
            <person name="Wibberg D."/>
        </authorList>
    </citation>
    <scope>NUCLEOTIDE SEQUENCE [LARGE SCALE GENOMIC DNA]</scope>
    <source>
        <strain evidence="4">L3</strain>
    </source>
</reference>
<gene>
    <name evidence="3" type="primary">dppA7</name>
    <name evidence="3" type="ORF">DTL3_1486</name>
</gene>
<dbReference type="GO" id="GO:0043190">
    <property type="term" value="C:ATP-binding cassette (ABC) transporter complex"/>
    <property type="evidence" value="ECO:0007669"/>
    <property type="project" value="InterPro"/>
</dbReference>
<dbReference type="EMBL" id="LN824141">
    <property type="protein sequence ID" value="CEP78778.1"/>
    <property type="molecule type" value="Genomic_DNA"/>
</dbReference>
<evidence type="ECO:0000259" key="2">
    <source>
        <dbReference type="Pfam" id="PF00496"/>
    </source>
</evidence>
<dbReference type="PANTHER" id="PTHR30290">
    <property type="entry name" value="PERIPLASMIC BINDING COMPONENT OF ABC TRANSPORTER"/>
    <property type="match status" value="1"/>
</dbReference>
<dbReference type="RefSeq" id="WP_045088161.1">
    <property type="nucleotide sequence ID" value="NZ_LN824141.1"/>
</dbReference>
<dbReference type="GO" id="GO:0015833">
    <property type="term" value="P:peptide transport"/>
    <property type="evidence" value="ECO:0007669"/>
    <property type="project" value="TreeGrafter"/>
</dbReference>
<dbReference type="InterPro" id="IPR039424">
    <property type="entry name" value="SBP_5"/>
</dbReference>
<dbReference type="PANTHER" id="PTHR30290:SF34">
    <property type="entry name" value="ABC TRANSPORTER, PERIPLASMIC OLIGO-PEPTIDE BINDING PROTEIN, PUTATIVE-RELATED"/>
    <property type="match status" value="1"/>
</dbReference>
<evidence type="ECO:0000256" key="1">
    <source>
        <dbReference type="SAM" id="SignalP"/>
    </source>
</evidence>
<feature type="signal peptide" evidence="1">
    <location>
        <begin position="1"/>
        <end position="19"/>
    </location>
</feature>
<dbReference type="Pfam" id="PF00496">
    <property type="entry name" value="SBP_bac_5"/>
    <property type="match status" value="1"/>
</dbReference>
<dbReference type="InterPro" id="IPR030678">
    <property type="entry name" value="Peptide/Ni-bd"/>
</dbReference>
<evidence type="ECO:0000313" key="4">
    <source>
        <dbReference type="Proteomes" id="UP000032809"/>
    </source>
</evidence>
<dbReference type="HOGENOM" id="CLU_017028_7_2_0"/>
<dbReference type="GO" id="GO:0042597">
    <property type="term" value="C:periplasmic space"/>
    <property type="evidence" value="ECO:0007669"/>
    <property type="project" value="UniProtKB-ARBA"/>
</dbReference>
<dbReference type="CDD" id="cd08512">
    <property type="entry name" value="PBP2_NikA_DppA_OppA_like_7"/>
    <property type="match status" value="1"/>
</dbReference>
<proteinExistence type="predicted"/>
<sequence>MKKSVFILLIGLLSVFAFSQVKNPDMIFDATLSEPDTLDIHHAYDTASAEVIFNVYDNLIAYDGGSMTDFVPMISTVVPSVENGYLRDDGTTYVFPIRKGVKFQNGNDLTPEDVEYTFERGILYDPAAGPMWMIIEPIFGAVSVRDLVEEYIGVSWDKIFDSNMNPISKEYETALINFYHEVVDPSIEVVGDEVHIHLVRPYAPFLNIIASGGGWGAILDKEYSVQLGLWDGKAEGWWKYHGWTKEQSPLFDHAMGSGPYKLVEWDHAQQRIVLERFDGYWKGPAPVKTVVIQGIDEWSTRRAMLEKGDADIIDCPVQYLDVVKSMQGVEVLEGLPTVQITSMGFNWEIKSESPYIGSGQLDGNGIPTNFFEDVNVRLGFAYAFDYEGMIKEILKGLGIHVPTALPEGFLGFDGTLPKYTLDLEKAENYFRRAFRGRLWQQGFKMDVLYNIGNEERRVAAEILRDNLAKINPKFQVEVRGVQWPTYLDARENMILPVYIIGWLADFPDPHNFIFTYYHSQGDYGHYYGTKFEEFATQPIPEFGGKSLNKMIEDASLETDPVKREQMYIDIQKFVIDYALTLPLYQPLAIRVHRDWLKGYVYNPIWPGDYYYIYSK</sequence>
<dbReference type="SUPFAM" id="SSF53850">
    <property type="entry name" value="Periplasmic binding protein-like II"/>
    <property type="match status" value="1"/>
</dbReference>
<keyword evidence="4" id="KW-1185">Reference proteome</keyword>
<dbReference type="KEGG" id="dtn:DTL3_1486"/>
<dbReference type="Gene3D" id="3.90.76.10">
    <property type="entry name" value="Dipeptide-binding Protein, Domain 1"/>
    <property type="match status" value="1"/>
</dbReference>
<dbReference type="Proteomes" id="UP000032809">
    <property type="component" value="Chromosome I"/>
</dbReference>
<accession>A0A0C7NZS5</accession>
<dbReference type="InterPro" id="IPR000914">
    <property type="entry name" value="SBP_5_dom"/>
</dbReference>
<feature type="domain" description="Solute-binding protein family 5" evidence="2">
    <location>
        <begin position="85"/>
        <end position="522"/>
    </location>
</feature>
<protein>
    <submittedName>
        <fullName evidence="3">Peptide ABC transporter substrate-binding protein</fullName>
    </submittedName>
</protein>
<dbReference type="OrthoDB" id="39920at2"/>
<keyword evidence="1" id="KW-0732">Signal</keyword>
<evidence type="ECO:0000313" key="3">
    <source>
        <dbReference type="EMBL" id="CEP78778.1"/>
    </source>
</evidence>
<dbReference type="Gene3D" id="3.10.105.10">
    <property type="entry name" value="Dipeptide-binding Protein, Domain 3"/>
    <property type="match status" value="1"/>
</dbReference>
<dbReference type="AlphaFoldDB" id="A0A0C7NZS5"/>